<dbReference type="AlphaFoldDB" id="A0A940YC39"/>
<evidence type="ECO:0000313" key="3">
    <source>
        <dbReference type="Proteomes" id="UP000676246"/>
    </source>
</evidence>
<dbReference type="GO" id="GO:0016747">
    <property type="term" value="F:acyltransferase activity, transferring groups other than amino-acyl groups"/>
    <property type="evidence" value="ECO:0007669"/>
    <property type="project" value="InterPro"/>
</dbReference>
<dbReference type="PANTHER" id="PTHR43415:SF3">
    <property type="entry name" value="GNAT-FAMILY ACETYLTRANSFERASE"/>
    <property type="match status" value="1"/>
</dbReference>
<organism evidence="2 3">
    <name type="scientific">Ideonella alba</name>
    <dbReference type="NCBI Taxonomy" id="2824118"/>
    <lineage>
        <taxon>Bacteria</taxon>
        <taxon>Pseudomonadati</taxon>
        <taxon>Pseudomonadota</taxon>
        <taxon>Betaproteobacteria</taxon>
        <taxon>Burkholderiales</taxon>
        <taxon>Sphaerotilaceae</taxon>
        <taxon>Ideonella</taxon>
    </lineage>
</organism>
<keyword evidence="3" id="KW-1185">Reference proteome</keyword>
<feature type="domain" description="N-acetyltransferase" evidence="1">
    <location>
        <begin position="21"/>
        <end position="185"/>
    </location>
</feature>
<dbReference type="Pfam" id="PF13302">
    <property type="entry name" value="Acetyltransf_3"/>
    <property type="match status" value="1"/>
</dbReference>
<proteinExistence type="predicted"/>
<dbReference type="RefSeq" id="WP_210851888.1">
    <property type="nucleotide sequence ID" value="NZ_JAGQDD010000002.1"/>
</dbReference>
<name>A0A940YC39_9BURK</name>
<dbReference type="Gene3D" id="3.40.630.30">
    <property type="match status" value="1"/>
</dbReference>
<dbReference type="InterPro" id="IPR016181">
    <property type="entry name" value="Acyl_CoA_acyltransferase"/>
</dbReference>
<evidence type="ECO:0000313" key="2">
    <source>
        <dbReference type="EMBL" id="MBQ0929630.1"/>
    </source>
</evidence>
<gene>
    <name evidence="2" type="ORF">KAK03_03960</name>
</gene>
<dbReference type="InterPro" id="IPR000182">
    <property type="entry name" value="GNAT_dom"/>
</dbReference>
<dbReference type="EMBL" id="JAGQDD010000002">
    <property type="protein sequence ID" value="MBQ0929630.1"/>
    <property type="molecule type" value="Genomic_DNA"/>
</dbReference>
<evidence type="ECO:0000259" key="1">
    <source>
        <dbReference type="PROSITE" id="PS51186"/>
    </source>
</evidence>
<protein>
    <submittedName>
        <fullName evidence="2">GNAT family N-acetyltransferase</fullName>
    </submittedName>
</protein>
<sequence length="191" mass="21294">MTEDNLFVRRLGPGLDQGGPIRLRPLLPDDLGERYEAWFRDEQVTRYLEARGISAFDALRHLMDGFQSEAWFMYAIEQKAPQPCHVGNLKIGPINRRHATAEISIVIGERDCWGRGVATEAVRLGTDLAFGRFGLRKLYAGMVEGNEGSVRAFEKAGWRVESRLPGAFIHEGTIKGKVVVTIDNPGFHVGS</sequence>
<accession>A0A940YC39</accession>
<dbReference type="Proteomes" id="UP000676246">
    <property type="component" value="Unassembled WGS sequence"/>
</dbReference>
<comment type="caution">
    <text evidence="2">The sequence shown here is derived from an EMBL/GenBank/DDBJ whole genome shotgun (WGS) entry which is preliminary data.</text>
</comment>
<dbReference type="PROSITE" id="PS51186">
    <property type="entry name" value="GNAT"/>
    <property type="match status" value="1"/>
</dbReference>
<dbReference type="PANTHER" id="PTHR43415">
    <property type="entry name" value="SPERMIDINE N(1)-ACETYLTRANSFERASE"/>
    <property type="match status" value="1"/>
</dbReference>
<dbReference type="SUPFAM" id="SSF55729">
    <property type="entry name" value="Acyl-CoA N-acyltransferases (Nat)"/>
    <property type="match status" value="1"/>
</dbReference>
<reference evidence="2 3" key="1">
    <citation type="submission" date="2021-04" db="EMBL/GenBank/DDBJ databases">
        <title>The genome sequence of Ideonella sp. 3Y2.</title>
        <authorList>
            <person name="Liu Y."/>
        </authorList>
    </citation>
    <scope>NUCLEOTIDE SEQUENCE [LARGE SCALE GENOMIC DNA]</scope>
    <source>
        <strain evidence="2 3">3Y2</strain>
    </source>
</reference>